<comment type="caution">
    <text evidence="11">The sequence shown here is derived from an EMBL/GenBank/DDBJ whole genome shotgun (WGS) entry which is preliminary data.</text>
</comment>
<dbReference type="Pfam" id="PF00773">
    <property type="entry name" value="RNB"/>
    <property type="match status" value="1"/>
</dbReference>
<dbReference type="SMART" id="SM00357">
    <property type="entry name" value="CSP"/>
    <property type="match status" value="2"/>
</dbReference>
<evidence type="ECO:0000256" key="6">
    <source>
        <dbReference type="ARBA" id="ARBA00022839"/>
    </source>
</evidence>
<dbReference type="NCBIfam" id="TIGR00358">
    <property type="entry name" value="3_prime_RNase"/>
    <property type="match status" value="1"/>
</dbReference>
<dbReference type="InterPro" id="IPR004476">
    <property type="entry name" value="RNase_II/RNase_R"/>
</dbReference>
<feature type="domain" description="S1 motif" evidence="10">
    <location>
        <begin position="624"/>
        <end position="704"/>
    </location>
</feature>
<dbReference type="SMART" id="SM00316">
    <property type="entry name" value="S1"/>
    <property type="match status" value="1"/>
</dbReference>
<keyword evidence="4 8" id="KW-0540">Nuclease</keyword>
<dbReference type="NCBIfam" id="TIGR02063">
    <property type="entry name" value="RNase_R"/>
    <property type="match status" value="1"/>
</dbReference>
<evidence type="ECO:0000256" key="5">
    <source>
        <dbReference type="ARBA" id="ARBA00022801"/>
    </source>
</evidence>
<dbReference type="PANTHER" id="PTHR23355:SF9">
    <property type="entry name" value="DIS3-LIKE EXONUCLEASE 2"/>
    <property type="match status" value="1"/>
</dbReference>
<evidence type="ECO:0000313" key="11">
    <source>
        <dbReference type="EMBL" id="MBC8539520.1"/>
    </source>
</evidence>
<dbReference type="InterPro" id="IPR003029">
    <property type="entry name" value="S1_domain"/>
</dbReference>
<dbReference type="HAMAP" id="MF_01895">
    <property type="entry name" value="RNase_R"/>
    <property type="match status" value="1"/>
</dbReference>
<comment type="function">
    <text evidence="8">3'-5' exoribonuclease that releases 5'-nucleoside monophosphates and is involved in maturation of structured RNAs.</text>
</comment>
<reference evidence="11" key="1">
    <citation type="submission" date="2020-08" db="EMBL/GenBank/DDBJ databases">
        <title>Genome public.</title>
        <authorList>
            <person name="Liu C."/>
            <person name="Sun Q."/>
        </authorList>
    </citation>
    <scope>NUCLEOTIDE SEQUENCE</scope>
    <source>
        <strain evidence="11">H8</strain>
    </source>
</reference>
<evidence type="ECO:0000256" key="4">
    <source>
        <dbReference type="ARBA" id="ARBA00022722"/>
    </source>
</evidence>
<name>A0A926DLX3_9FIRM</name>
<keyword evidence="6 8" id="KW-0269">Exonuclease</keyword>
<comment type="similarity">
    <text evidence="8">Belongs to the RNR ribonuclease family. RNase R subfamily.</text>
</comment>
<evidence type="ECO:0000256" key="3">
    <source>
        <dbReference type="ARBA" id="ARBA00022490"/>
    </source>
</evidence>
<evidence type="ECO:0000256" key="2">
    <source>
        <dbReference type="ARBA" id="ARBA00004496"/>
    </source>
</evidence>
<dbReference type="Gene3D" id="2.40.50.140">
    <property type="entry name" value="Nucleic acid-binding proteins"/>
    <property type="match status" value="2"/>
</dbReference>
<dbReference type="AlphaFoldDB" id="A0A926DLX3"/>
<dbReference type="Pfam" id="PF17876">
    <property type="entry name" value="CSD2"/>
    <property type="match status" value="1"/>
</dbReference>
<dbReference type="EC" id="3.1.13.1" evidence="8"/>
<dbReference type="GO" id="GO:0005829">
    <property type="term" value="C:cytosol"/>
    <property type="evidence" value="ECO:0007669"/>
    <property type="project" value="TreeGrafter"/>
</dbReference>
<proteinExistence type="inferred from homology"/>
<sequence length="746" mass="84193">MTQKEKILGFMKENMKIPMTAEEMAVMLSVPKQDMTEFFNIIEELELEGKIVKTKKKRFATGALLGLVTGKFIGNERGFGFVEPEENDGADNFGDVFIGAENTGGALHGDIVMTKIITKPDGDRRREGEIVKIVQPAEHKIVGRFTRNENTGFVVPVYRRYATDFYIEPGNRNGAQDGDMVVAELLKRGSGKKSPEAKIISVIGNINTPGMDILSVIESRSVPYEFDEDVLNAAKHAAITVSPKDTEGRLDLRSEQIITIDGDDAKDLDDAVHVKKLENGRFELGVHIADVGNYVPVGGKIDREAYLRGTSIYLADRVIPMLPEVLSNGICSLNEGEDRLTLSVIMEIDKSGVVVDHKIYESVICSSKRMTYTDVTAIVEGDEEKRERFSDLVEMIGRMAELRAILRKKRVSRGSIDFNFDEARIVLDENGKPIDIVKRERGVSNSMIEEFMLVCNETVAEHMFWLNIPFVYRVHEEPDPDTMKEFAKFIAPLGYSIKHSNGKVHPRELAALIRSLTGKREEMIISSVALRSLMKARYSNENLGHFGLAAKYYCHFTSPIRRYPDLCIHRIIKEHLNGRLNVKKLAAFTAEAAKQSSDRELEAVDLERTIEDMKKAEFMHDRVGDVYSAVITSITPFGMFAALENTIEGLIRLADLNDDYYIYDEKTRSISGEHNGKTFQVGETIEIRVARADPQSGKIDFVLNAQENNQNSRRKAFLKKHREQVKTKKNTKIKTAKYLKKRQKKH</sequence>
<gene>
    <name evidence="8 11" type="primary">rnr</name>
    <name evidence="11" type="ORF">H8698_00835</name>
</gene>
<comment type="catalytic activity">
    <reaction evidence="1 8">
        <text>Exonucleolytic cleavage in the 3'- to 5'-direction to yield nucleoside 5'-phosphates.</text>
        <dbReference type="EC" id="3.1.13.1"/>
    </reaction>
</comment>
<dbReference type="GO" id="GO:0008859">
    <property type="term" value="F:exoribonuclease II activity"/>
    <property type="evidence" value="ECO:0007669"/>
    <property type="project" value="UniProtKB-UniRule"/>
</dbReference>
<protein>
    <recommendedName>
        <fullName evidence="8">Ribonuclease R</fullName>
        <shortName evidence="8">RNase R</shortName>
        <ecNumber evidence="8">3.1.13.1</ecNumber>
    </recommendedName>
</protein>
<evidence type="ECO:0000313" key="12">
    <source>
        <dbReference type="Proteomes" id="UP000611762"/>
    </source>
</evidence>
<keyword evidence="7 8" id="KW-0694">RNA-binding</keyword>
<dbReference type="InterPro" id="IPR013223">
    <property type="entry name" value="RNase_B_OB_dom"/>
</dbReference>
<evidence type="ECO:0000259" key="10">
    <source>
        <dbReference type="PROSITE" id="PS50126"/>
    </source>
</evidence>
<dbReference type="InterPro" id="IPR011805">
    <property type="entry name" value="RNase_R"/>
</dbReference>
<dbReference type="InterPro" id="IPR050180">
    <property type="entry name" value="RNR_Ribonuclease"/>
</dbReference>
<dbReference type="GO" id="GO:0003723">
    <property type="term" value="F:RNA binding"/>
    <property type="evidence" value="ECO:0007669"/>
    <property type="project" value="UniProtKB-UniRule"/>
</dbReference>
<accession>A0A926DLX3</accession>
<evidence type="ECO:0000256" key="7">
    <source>
        <dbReference type="ARBA" id="ARBA00022884"/>
    </source>
</evidence>
<dbReference type="GO" id="GO:0006402">
    <property type="term" value="P:mRNA catabolic process"/>
    <property type="evidence" value="ECO:0007669"/>
    <property type="project" value="TreeGrafter"/>
</dbReference>
<comment type="subcellular location">
    <subcellularLocation>
        <location evidence="2 8">Cytoplasm</location>
    </subcellularLocation>
</comment>
<evidence type="ECO:0000256" key="1">
    <source>
        <dbReference type="ARBA" id="ARBA00001849"/>
    </source>
</evidence>
<dbReference type="InterPro" id="IPR001900">
    <property type="entry name" value="RNase_II/R"/>
</dbReference>
<keyword evidence="5 8" id="KW-0378">Hydrolase</keyword>
<dbReference type="Pfam" id="PF00575">
    <property type="entry name" value="S1"/>
    <property type="match status" value="1"/>
</dbReference>
<dbReference type="PROSITE" id="PS50126">
    <property type="entry name" value="S1"/>
    <property type="match status" value="1"/>
</dbReference>
<evidence type="ECO:0000256" key="9">
    <source>
        <dbReference type="SAM" id="MobiDB-lite"/>
    </source>
</evidence>
<dbReference type="CDD" id="cd04471">
    <property type="entry name" value="S1_RNase_R"/>
    <property type="match status" value="1"/>
</dbReference>
<dbReference type="InterPro" id="IPR012340">
    <property type="entry name" value="NA-bd_OB-fold"/>
</dbReference>
<dbReference type="EMBL" id="JACRSU010000001">
    <property type="protein sequence ID" value="MBC8539520.1"/>
    <property type="molecule type" value="Genomic_DNA"/>
</dbReference>
<evidence type="ECO:0000256" key="8">
    <source>
        <dbReference type="HAMAP-Rule" id="MF_01895"/>
    </source>
</evidence>
<dbReference type="PANTHER" id="PTHR23355">
    <property type="entry name" value="RIBONUCLEASE"/>
    <property type="match status" value="1"/>
</dbReference>
<dbReference type="RefSeq" id="WP_249310682.1">
    <property type="nucleotide sequence ID" value="NZ_JACRSU010000001.1"/>
</dbReference>
<dbReference type="Pfam" id="PF08206">
    <property type="entry name" value="OB_RNB"/>
    <property type="match status" value="1"/>
</dbReference>
<dbReference type="Proteomes" id="UP000611762">
    <property type="component" value="Unassembled WGS sequence"/>
</dbReference>
<dbReference type="InterPro" id="IPR011129">
    <property type="entry name" value="CSD"/>
</dbReference>
<dbReference type="InterPro" id="IPR040476">
    <property type="entry name" value="CSD2"/>
</dbReference>
<keyword evidence="12" id="KW-1185">Reference proteome</keyword>
<feature type="region of interest" description="Disordered" evidence="9">
    <location>
        <begin position="724"/>
        <end position="746"/>
    </location>
</feature>
<keyword evidence="3 8" id="KW-0963">Cytoplasm</keyword>
<dbReference type="SUPFAM" id="SSF50249">
    <property type="entry name" value="Nucleic acid-binding proteins"/>
    <property type="match status" value="4"/>
</dbReference>
<dbReference type="SMART" id="SM00955">
    <property type="entry name" value="RNB"/>
    <property type="match status" value="1"/>
</dbReference>
<organism evidence="11 12">
    <name type="scientific">Congzhengia minquanensis</name>
    <dbReference type="NCBI Taxonomy" id="2763657"/>
    <lineage>
        <taxon>Bacteria</taxon>
        <taxon>Bacillati</taxon>
        <taxon>Bacillota</taxon>
        <taxon>Clostridia</taxon>
        <taxon>Eubacteriales</taxon>
        <taxon>Oscillospiraceae</taxon>
        <taxon>Congzhengia</taxon>
    </lineage>
</organism>